<gene>
    <name evidence="1" type="ORF">UFOVP733_53</name>
    <name evidence="2" type="ORF">UFOVP743_6</name>
</gene>
<evidence type="ECO:0000313" key="1">
    <source>
        <dbReference type="EMBL" id="CAB4161488.1"/>
    </source>
</evidence>
<proteinExistence type="predicted"/>
<name>A0A6J7X547_9CAUD</name>
<reference evidence="2" key="1">
    <citation type="submission" date="2020-05" db="EMBL/GenBank/DDBJ databases">
        <authorList>
            <person name="Chiriac C."/>
            <person name="Salcher M."/>
            <person name="Ghai R."/>
            <person name="Kavagutti S V."/>
        </authorList>
    </citation>
    <scope>NUCLEOTIDE SEQUENCE</scope>
</reference>
<accession>A0A6J7X547</accession>
<dbReference type="EMBL" id="LR796712">
    <property type="protein sequence ID" value="CAB4161488.1"/>
    <property type="molecule type" value="Genomic_DNA"/>
</dbReference>
<evidence type="ECO:0000313" key="2">
    <source>
        <dbReference type="EMBL" id="CAB5224789.1"/>
    </source>
</evidence>
<organism evidence="2">
    <name type="scientific">uncultured Caudovirales phage</name>
    <dbReference type="NCBI Taxonomy" id="2100421"/>
    <lineage>
        <taxon>Viruses</taxon>
        <taxon>Duplodnaviria</taxon>
        <taxon>Heunggongvirae</taxon>
        <taxon>Uroviricota</taxon>
        <taxon>Caudoviricetes</taxon>
        <taxon>Peduoviridae</taxon>
        <taxon>Maltschvirus</taxon>
        <taxon>Maltschvirus maltsch</taxon>
    </lineage>
</organism>
<dbReference type="EMBL" id="LR798336">
    <property type="protein sequence ID" value="CAB5224789.1"/>
    <property type="molecule type" value="Genomic_DNA"/>
</dbReference>
<sequence>MGWLDNFFSGNQEQAYRDAGQYYKQVPGYWNSAVNPMVNAMNGALPGYMKTLGQLTTDPSGFQNNIMQNYYKSPMYNAQLNAATTAANQAGAASGTIGTPSQQEAVAQAAQNIASQNENNYVNQVMGGLSQGLSGTQGVIGMGNQDKLARAQALTQNASDQAANTWGQDTAQGTGWMNILGAAGKAATGYATGGASGILPALFGSQGGGQGGSMQQAPQQPNPYIYSPSPWDQAMRYQMTNFSPNNNGLMNNFGGY</sequence>
<protein>
    <submittedName>
        <fullName evidence="2">Uncharacterized protein</fullName>
    </submittedName>
</protein>